<gene>
    <name evidence="10" type="ORF">HID58_089832</name>
</gene>
<accession>A0ABQ7Y075</accession>
<dbReference type="Pfam" id="PF01535">
    <property type="entry name" value="PPR"/>
    <property type="match status" value="1"/>
</dbReference>
<dbReference type="InterPro" id="IPR050667">
    <property type="entry name" value="PPR-containing_protein"/>
</dbReference>
<proteinExistence type="inferred from homology"/>
<dbReference type="InterPro" id="IPR018273">
    <property type="entry name" value="Ribosomal_eS17_CS"/>
</dbReference>
<dbReference type="InterPro" id="IPR001210">
    <property type="entry name" value="Ribosomal_eS17"/>
</dbReference>
<dbReference type="SUPFAM" id="SSF81901">
    <property type="entry name" value="HCP-like"/>
    <property type="match status" value="1"/>
</dbReference>
<feature type="region of interest" description="Disordered" evidence="8">
    <location>
        <begin position="382"/>
        <end position="408"/>
    </location>
</feature>
<dbReference type="InterPro" id="IPR002885">
    <property type="entry name" value="PPR_rpt"/>
</dbReference>
<dbReference type="HAMAP" id="MF_00511">
    <property type="entry name" value="Ribosomal_eS17"/>
    <property type="match status" value="1"/>
</dbReference>
<feature type="compositionally biased region" description="Pro residues" evidence="8">
    <location>
        <begin position="254"/>
        <end position="265"/>
    </location>
</feature>
<dbReference type="SUPFAM" id="SSF116820">
    <property type="entry name" value="Rps17e-like"/>
    <property type="match status" value="1"/>
</dbReference>
<dbReference type="Pfam" id="PF00833">
    <property type="entry name" value="Ribosomal_S17e"/>
    <property type="match status" value="1"/>
</dbReference>
<comment type="similarity">
    <text evidence="2">Belongs to the eukaryotic ribosomal protein eS17 family.</text>
</comment>
<feature type="repeat" description="PPR" evidence="7">
    <location>
        <begin position="540"/>
        <end position="574"/>
    </location>
</feature>
<keyword evidence="4" id="KW-0689">Ribosomal protein</keyword>
<feature type="repeat" description="PPR" evidence="7">
    <location>
        <begin position="830"/>
        <end position="864"/>
    </location>
</feature>
<feature type="repeat" description="PPR" evidence="7">
    <location>
        <begin position="900"/>
        <end position="934"/>
    </location>
</feature>
<keyword evidence="6" id="KW-0694">RNA-binding</keyword>
<feature type="domain" description="RRM" evidence="9">
    <location>
        <begin position="290"/>
        <end position="368"/>
    </location>
</feature>
<feature type="repeat" description="PPR" evidence="7">
    <location>
        <begin position="470"/>
        <end position="504"/>
    </location>
</feature>
<feature type="compositionally biased region" description="Acidic residues" evidence="8">
    <location>
        <begin position="1024"/>
        <end position="1042"/>
    </location>
</feature>
<sequence length="1093" mass="122846">MGRVRTKTVKKSSRQVIEKYYSRMTLDFHTNKKILEEVAIIPSKRLRNKIAGFSTHLMKRIQKGPVRGISLKLQEEERERRMDFVPDESAIKTDVIKVDKETLEMLASLGMADTPGFSEVETQAPAPAFGRPPRRMDNGGSVLSLSAPHFPYSATILRRHSPAASISYSLKPQPPQPPPEPPESPDLRRPEKSLGSSSSSSSPTPKAPLKNPLKGLTNPNRSSASPLLQSEVASKVSSFGSALASKLRLSSKLSPPPPPPPPPPVEETHFRDDLQTDTKPKETREFRQEGKIFVGNLPTWIKKPEFSEFFRQFGPIETTILIKGHHEVEKNAGFGFIIYAAEKSAMKAVEFDGVEFHGRVLTVKLDDGKRLKTKAEQRARWVEEEGEEEDAKMSSKSSWHQEREGSRKTLQRILDSNGDNWQAVVSAFEKINKPSRTEFGLMVKYYGRRGDMHRARETFERMRSRGITPTSRIYTSLIHAYAVGRDMEEALSCVRKMKEEGIEMSLVTYSVIVGGFSKAGNAEAADQWFDEAKRIHKSLNASIYGKIIYAHCQACNMERAEALVREMEEEGIDAPIAIYHTMMDGYTMVADEKKCLIVFKRLKECGFTPTVIPKALEVSRTMKEQGIKHNLKTYSMMINGFVKLKDWANAFAVFEDMVNDGMKPDVILYNNIIAAFCGMGNMERAVQTVKEMQKLRHRPTTRTFMPIIHGYAKSGDMRKSLEVFDMMRRCGCVPTVHTFNALINGLVEKRQMTLAGVSANEHTYTKIMQGYASVGDTGKAFEYFTRLQSEGLKVDIFTYEALLKACCKSGRMQSALAVTKEMSTRNIPRNSFVYNILIDGWARRGDVWEAADLMQQMKKEGVKPDIHTYTSFISACSKAGDMNRATQTIQEMEALGVRPNIKTYTTLIKGWARASLPEKALSCYEEMKAMGLKPDKAVYHCLMTSLLSRASMAEGYIYSGVMSICKEMVEAGLIVDMGTAVHWSKCLCKIEGSGGELTETLQKTFPPDWSSHHHHHHSYLDQVSDVDSEDDNDDVDGESDDDVDLVSGILSSNVQLVSYVMLEDLSRVKSTDVKRLDAFILWWFQSARLASFS</sequence>
<dbReference type="CDD" id="cd00590">
    <property type="entry name" value="RRM_SF"/>
    <property type="match status" value="1"/>
</dbReference>
<evidence type="ECO:0000256" key="1">
    <source>
        <dbReference type="ARBA" id="ARBA00007626"/>
    </source>
</evidence>
<evidence type="ECO:0000313" key="10">
    <source>
        <dbReference type="EMBL" id="KAH0861571.1"/>
    </source>
</evidence>
<dbReference type="Pfam" id="PF13041">
    <property type="entry name" value="PPR_2"/>
    <property type="match status" value="4"/>
</dbReference>
<dbReference type="Proteomes" id="UP000824890">
    <property type="component" value="Unassembled WGS sequence"/>
</dbReference>
<name>A0ABQ7Y075_BRANA</name>
<comment type="similarity">
    <text evidence="1">Belongs to the PPR family. P subfamily.</text>
</comment>
<feature type="repeat" description="PPR" evidence="7">
    <location>
        <begin position="435"/>
        <end position="469"/>
    </location>
</feature>
<feature type="compositionally biased region" description="Polar residues" evidence="8">
    <location>
        <begin position="217"/>
        <end position="229"/>
    </location>
</feature>
<comment type="caution">
    <text evidence="10">The sequence shown here is derived from an EMBL/GenBank/DDBJ whole genome shotgun (WGS) entry which is preliminary data.</text>
</comment>
<feature type="region of interest" description="Disordered" evidence="8">
    <location>
        <begin position="1021"/>
        <end position="1042"/>
    </location>
</feature>
<feature type="compositionally biased region" description="Basic and acidic residues" evidence="8">
    <location>
        <begin position="266"/>
        <end position="285"/>
    </location>
</feature>
<evidence type="ECO:0000259" key="9">
    <source>
        <dbReference type="PROSITE" id="PS50102"/>
    </source>
</evidence>
<dbReference type="NCBIfam" id="TIGR00756">
    <property type="entry name" value="PPR"/>
    <property type="match status" value="11"/>
</dbReference>
<dbReference type="InterPro" id="IPR011990">
    <property type="entry name" value="TPR-like_helical_dom_sf"/>
</dbReference>
<evidence type="ECO:0000256" key="2">
    <source>
        <dbReference type="ARBA" id="ARBA00010444"/>
    </source>
</evidence>
<dbReference type="PROSITE" id="PS51375">
    <property type="entry name" value="PPR"/>
    <property type="match status" value="11"/>
</dbReference>
<feature type="repeat" description="PPR" evidence="7">
    <location>
        <begin position="795"/>
        <end position="829"/>
    </location>
</feature>
<evidence type="ECO:0000256" key="8">
    <source>
        <dbReference type="SAM" id="MobiDB-lite"/>
    </source>
</evidence>
<dbReference type="InterPro" id="IPR033443">
    <property type="entry name" value="PROP1-like_PPR_dom"/>
</dbReference>
<dbReference type="InterPro" id="IPR012677">
    <property type="entry name" value="Nucleotide-bd_a/b_plait_sf"/>
</dbReference>
<feature type="repeat" description="PPR" evidence="7">
    <location>
        <begin position="700"/>
        <end position="734"/>
    </location>
</feature>
<feature type="repeat" description="PPR" evidence="7">
    <location>
        <begin position="865"/>
        <end position="899"/>
    </location>
</feature>
<dbReference type="EMBL" id="JAGKQM010000019">
    <property type="protein sequence ID" value="KAH0861571.1"/>
    <property type="molecule type" value="Genomic_DNA"/>
</dbReference>
<evidence type="ECO:0000256" key="4">
    <source>
        <dbReference type="ARBA" id="ARBA00022980"/>
    </source>
</evidence>
<protein>
    <recommendedName>
        <fullName evidence="9">RRM domain-containing protein</fullName>
    </recommendedName>
</protein>
<dbReference type="Pfam" id="PF13812">
    <property type="entry name" value="PPR_3"/>
    <property type="match status" value="1"/>
</dbReference>
<dbReference type="Gene3D" id="3.30.70.330">
    <property type="match status" value="1"/>
</dbReference>
<dbReference type="PANTHER" id="PTHR47939:SF1">
    <property type="entry name" value="OS04G0684500 PROTEIN"/>
    <property type="match status" value="1"/>
</dbReference>
<dbReference type="Pfam" id="PF00076">
    <property type="entry name" value="RRM_1"/>
    <property type="match status" value="1"/>
</dbReference>
<keyword evidence="3" id="KW-0677">Repeat</keyword>
<keyword evidence="5" id="KW-0687">Ribonucleoprotein</keyword>
<dbReference type="PROSITE" id="PS00712">
    <property type="entry name" value="RIBOSOMAL_S17E"/>
    <property type="match status" value="1"/>
</dbReference>
<evidence type="ECO:0000256" key="7">
    <source>
        <dbReference type="PROSITE-ProRule" id="PRU00708"/>
    </source>
</evidence>
<keyword evidence="11" id="KW-1185">Reference proteome</keyword>
<dbReference type="InterPro" id="IPR035979">
    <property type="entry name" value="RBD_domain_sf"/>
</dbReference>
<evidence type="ECO:0000256" key="3">
    <source>
        <dbReference type="ARBA" id="ARBA00022737"/>
    </source>
</evidence>
<dbReference type="PANTHER" id="PTHR47939">
    <property type="entry name" value="MEMBRANE-ASSOCIATED SALT-INDUCIBLE PROTEIN-LIKE"/>
    <property type="match status" value="1"/>
</dbReference>
<dbReference type="Gene3D" id="1.10.60.20">
    <property type="entry name" value="Ribosomal protein S17e-like"/>
    <property type="match status" value="1"/>
</dbReference>
<feature type="compositionally biased region" description="Pro residues" evidence="8">
    <location>
        <begin position="172"/>
        <end position="184"/>
    </location>
</feature>
<dbReference type="Pfam" id="PF17177">
    <property type="entry name" value="PPR_long"/>
    <property type="match status" value="1"/>
</dbReference>
<dbReference type="InterPro" id="IPR000504">
    <property type="entry name" value="RRM_dom"/>
</dbReference>
<evidence type="ECO:0000256" key="5">
    <source>
        <dbReference type="ARBA" id="ARBA00023274"/>
    </source>
</evidence>
<feature type="region of interest" description="Disordered" evidence="8">
    <location>
        <begin position="167"/>
        <end position="229"/>
    </location>
</feature>
<dbReference type="SMART" id="SM00360">
    <property type="entry name" value="RRM"/>
    <property type="match status" value="1"/>
</dbReference>
<dbReference type="SUPFAM" id="SSF54928">
    <property type="entry name" value="RNA-binding domain, RBD"/>
    <property type="match status" value="1"/>
</dbReference>
<evidence type="ECO:0000256" key="6">
    <source>
        <dbReference type="PROSITE-ProRule" id="PRU00176"/>
    </source>
</evidence>
<dbReference type="Gene3D" id="1.25.40.10">
    <property type="entry name" value="Tetratricopeptide repeat domain"/>
    <property type="match status" value="5"/>
</dbReference>
<feature type="region of interest" description="Disordered" evidence="8">
    <location>
        <begin position="247"/>
        <end position="285"/>
    </location>
</feature>
<evidence type="ECO:0000313" key="11">
    <source>
        <dbReference type="Proteomes" id="UP000824890"/>
    </source>
</evidence>
<dbReference type="PROSITE" id="PS50102">
    <property type="entry name" value="RRM"/>
    <property type="match status" value="1"/>
</dbReference>
<feature type="repeat" description="PPR" evidence="7">
    <location>
        <begin position="630"/>
        <end position="664"/>
    </location>
</feature>
<feature type="region of interest" description="Disordered" evidence="8">
    <location>
        <begin position="116"/>
        <end position="142"/>
    </location>
</feature>
<reference evidence="10 11" key="1">
    <citation type="submission" date="2021-05" db="EMBL/GenBank/DDBJ databases">
        <title>Genome Assembly of Synthetic Allotetraploid Brassica napus Reveals Homoeologous Exchanges between Subgenomes.</title>
        <authorList>
            <person name="Davis J.T."/>
        </authorList>
    </citation>
    <scope>NUCLEOTIDE SEQUENCE [LARGE SCALE GENOMIC DNA]</scope>
    <source>
        <strain evidence="11">cv. Da-Ae</strain>
        <tissue evidence="10">Seedling</tissue>
    </source>
</reference>
<dbReference type="InterPro" id="IPR036401">
    <property type="entry name" value="Ribosomal_eS17_sf"/>
</dbReference>
<feature type="repeat" description="PPR" evidence="7">
    <location>
        <begin position="760"/>
        <end position="794"/>
    </location>
</feature>
<feature type="repeat" description="PPR" evidence="7">
    <location>
        <begin position="665"/>
        <end position="699"/>
    </location>
</feature>
<organism evidence="10 11">
    <name type="scientific">Brassica napus</name>
    <name type="common">Rape</name>
    <dbReference type="NCBI Taxonomy" id="3708"/>
    <lineage>
        <taxon>Eukaryota</taxon>
        <taxon>Viridiplantae</taxon>
        <taxon>Streptophyta</taxon>
        <taxon>Embryophyta</taxon>
        <taxon>Tracheophyta</taxon>
        <taxon>Spermatophyta</taxon>
        <taxon>Magnoliopsida</taxon>
        <taxon>eudicotyledons</taxon>
        <taxon>Gunneridae</taxon>
        <taxon>Pentapetalae</taxon>
        <taxon>rosids</taxon>
        <taxon>malvids</taxon>
        <taxon>Brassicales</taxon>
        <taxon>Brassicaceae</taxon>
        <taxon>Brassiceae</taxon>
        <taxon>Brassica</taxon>
    </lineage>
</organism>